<organism evidence="1">
    <name type="scientific">Haemonchus placei</name>
    <name type="common">Barber's pole worm</name>
    <dbReference type="NCBI Taxonomy" id="6290"/>
    <lineage>
        <taxon>Eukaryota</taxon>
        <taxon>Metazoa</taxon>
        <taxon>Ecdysozoa</taxon>
        <taxon>Nematoda</taxon>
        <taxon>Chromadorea</taxon>
        <taxon>Rhabditida</taxon>
        <taxon>Rhabditina</taxon>
        <taxon>Rhabditomorpha</taxon>
        <taxon>Strongyloidea</taxon>
        <taxon>Trichostrongylidae</taxon>
        <taxon>Haemonchus</taxon>
    </lineage>
</organism>
<dbReference type="WBParaSite" id="HPLM_0001569001-mRNA-1">
    <property type="protein sequence ID" value="HPLM_0001569001-mRNA-1"/>
    <property type="gene ID" value="HPLM_0001569001"/>
</dbReference>
<name>A0A0N4WVG3_HAEPC</name>
<protein>
    <submittedName>
        <fullName evidence="1">ADAM_CR_2 domain-containing protein</fullName>
    </submittedName>
</protein>
<proteinExistence type="predicted"/>
<dbReference type="AlphaFoldDB" id="A0A0N4WVG3"/>
<accession>A0A0N4WVG3</accession>
<sequence>LHISWRPQFIVQPPYPFKHDFIPVNETRVCAAYLCIKVVVHAGIDDDNVFQQGISSRCGYTGGDRAACSRIDGCTSISVYDGMTGNCNNAKVAKKTRNPAYIEKHEVSKKVVK</sequence>
<reference evidence="1" key="1">
    <citation type="submission" date="2017-02" db="UniProtKB">
        <authorList>
            <consortium name="WormBaseParasite"/>
        </authorList>
    </citation>
    <scope>IDENTIFICATION</scope>
</reference>
<evidence type="ECO:0000313" key="1">
    <source>
        <dbReference type="WBParaSite" id="HPLM_0001569001-mRNA-1"/>
    </source>
</evidence>